<proteinExistence type="predicted"/>
<accession>A0AAV3PCQ7</accession>
<evidence type="ECO:0000256" key="1">
    <source>
        <dbReference type="SAM" id="MobiDB-lite"/>
    </source>
</evidence>
<feature type="compositionally biased region" description="Low complexity" evidence="1">
    <location>
        <begin position="57"/>
        <end position="74"/>
    </location>
</feature>
<dbReference type="Proteomes" id="UP001454036">
    <property type="component" value="Unassembled WGS sequence"/>
</dbReference>
<reference evidence="2 3" key="1">
    <citation type="submission" date="2024-01" db="EMBL/GenBank/DDBJ databases">
        <title>The complete chloroplast genome sequence of Lithospermum erythrorhizon: insights into the phylogenetic relationship among Boraginaceae species and the maternal lineages of purple gromwells.</title>
        <authorList>
            <person name="Okada T."/>
            <person name="Watanabe K."/>
        </authorList>
    </citation>
    <scope>NUCLEOTIDE SEQUENCE [LARGE SCALE GENOMIC DNA]</scope>
</reference>
<evidence type="ECO:0000313" key="2">
    <source>
        <dbReference type="EMBL" id="GAA0148888.1"/>
    </source>
</evidence>
<sequence>MNKSCSTHVQPQLPTPCISVPNLAVAPFVVGPSLPASPLSRPYPLSLPPVPPPLLSPSPTTTTHTTSPSSHISPNRTPHSLCSQTPYPPLTQSPPMPPIQPSPSPRSSSFVPTCPSSTLPTLPRTNTHPMRLRPNPKPSLKRLESHPHALMVSAVETKPTCFTRANKCPLWRQSMGEEINVMF</sequence>
<name>A0AAV3PCQ7_LITER</name>
<feature type="compositionally biased region" description="Pro residues" evidence="1">
    <location>
        <begin position="86"/>
        <end position="104"/>
    </location>
</feature>
<feature type="compositionally biased region" description="Low complexity" evidence="1">
    <location>
        <begin position="105"/>
        <end position="125"/>
    </location>
</feature>
<dbReference type="AlphaFoldDB" id="A0AAV3PCQ7"/>
<dbReference type="EMBL" id="BAABME010017131">
    <property type="protein sequence ID" value="GAA0148888.1"/>
    <property type="molecule type" value="Genomic_DNA"/>
</dbReference>
<comment type="caution">
    <text evidence="2">The sequence shown here is derived from an EMBL/GenBank/DDBJ whole genome shotgun (WGS) entry which is preliminary data.</text>
</comment>
<evidence type="ECO:0000313" key="3">
    <source>
        <dbReference type="Proteomes" id="UP001454036"/>
    </source>
</evidence>
<keyword evidence="3" id="KW-1185">Reference proteome</keyword>
<feature type="region of interest" description="Disordered" evidence="1">
    <location>
        <begin position="50"/>
        <end position="140"/>
    </location>
</feature>
<organism evidence="2 3">
    <name type="scientific">Lithospermum erythrorhizon</name>
    <name type="common">Purple gromwell</name>
    <name type="synonym">Lithospermum officinale var. erythrorhizon</name>
    <dbReference type="NCBI Taxonomy" id="34254"/>
    <lineage>
        <taxon>Eukaryota</taxon>
        <taxon>Viridiplantae</taxon>
        <taxon>Streptophyta</taxon>
        <taxon>Embryophyta</taxon>
        <taxon>Tracheophyta</taxon>
        <taxon>Spermatophyta</taxon>
        <taxon>Magnoliopsida</taxon>
        <taxon>eudicotyledons</taxon>
        <taxon>Gunneridae</taxon>
        <taxon>Pentapetalae</taxon>
        <taxon>asterids</taxon>
        <taxon>lamiids</taxon>
        <taxon>Boraginales</taxon>
        <taxon>Boraginaceae</taxon>
        <taxon>Boraginoideae</taxon>
        <taxon>Lithospermeae</taxon>
        <taxon>Lithospermum</taxon>
    </lineage>
</organism>
<protein>
    <submittedName>
        <fullName evidence="2">Uncharacterized protein</fullName>
    </submittedName>
</protein>
<gene>
    <name evidence="2" type="ORF">LIER_36820</name>
</gene>